<comment type="similarity">
    <text evidence="11">Belongs to the PpiD chaperone family.</text>
</comment>
<gene>
    <name evidence="16" type="ORF">ABC969_09645</name>
</gene>
<comment type="caution">
    <text evidence="16">The sequence shown here is derived from an EMBL/GenBank/DDBJ whole genome shotgun (WGS) entry which is preliminary data.</text>
</comment>
<reference evidence="16 17" key="1">
    <citation type="submission" date="2024-05" db="EMBL/GenBank/DDBJ databases">
        <authorList>
            <person name="Liu Q."/>
            <person name="Xin Y.-H."/>
        </authorList>
    </citation>
    <scope>NUCLEOTIDE SEQUENCE [LARGE SCALE GENOMIC DNA]</scope>
    <source>
        <strain evidence="16 17">CGMCC 1.15349</strain>
    </source>
</reference>
<dbReference type="Pfam" id="PF13145">
    <property type="entry name" value="Rotamase_2"/>
    <property type="match status" value="1"/>
</dbReference>
<keyword evidence="8" id="KW-0143">Chaperone</keyword>
<keyword evidence="14 16" id="KW-0413">Isomerase</keyword>
<dbReference type="PANTHER" id="PTHR47529:SF1">
    <property type="entry name" value="PERIPLASMIC CHAPERONE PPID"/>
    <property type="match status" value="1"/>
</dbReference>
<proteinExistence type="inferred from homology"/>
<evidence type="ECO:0000256" key="4">
    <source>
        <dbReference type="ARBA" id="ARBA00022519"/>
    </source>
</evidence>
<evidence type="ECO:0000259" key="15">
    <source>
        <dbReference type="PROSITE" id="PS50198"/>
    </source>
</evidence>
<dbReference type="Proteomes" id="UP001404104">
    <property type="component" value="Unassembled WGS sequence"/>
</dbReference>
<evidence type="ECO:0000313" key="16">
    <source>
        <dbReference type="EMBL" id="MEN2786680.1"/>
    </source>
</evidence>
<evidence type="ECO:0000256" key="14">
    <source>
        <dbReference type="PROSITE-ProRule" id="PRU00278"/>
    </source>
</evidence>
<evidence type="ECO:0000256" key="13">
    <source>
        <dbReference type="ARBA" id="ARBA00042775"/>
    </source>
</evidence>
<evidence type="ECO:0000256" key="5">
    <source>
        <dbReference type="ARBA" id="ARBA00022692"/>
    </source>
</evidence>
<dbReference type="SUPFAM" id="SSF109998">
    <property type="entry name" value="Triger factor/SurA peptide-binding domain-like"/>
    <property type="match status" value="1"/>
</dbReference>
<evidence type="ECO:0000256" key="7">
    <source>
        <dbReference type="ARBA" id="ARBA00023136"/>
    </source>
</evidence>
<accession>A0ABU9XS74</accession>
<protein>
    <recommendedName>
        <fullName evidence="2">Parvulin-like PPIase</fullName>
    </recommendedName>
    <alternativeName>
        <fullName evidence="9">Peptidyl-prolyl cis-trans isomerase plp</fullName>
    </alternativeName>
    <alternativeName>
        <fullName evidence="12">Periplasmic chaperone PpiD</fullName>
    </alternativeName>
    <alternativeName>
        <fullName evidence="13">Periplasmic folding chaperone</fullName>
    </alternativeName>
    <alternativeName>
        <fullName evidence="10">Rotamase plp</fullName>
    </alternativeName>
</protein>
<dbReference type="InterPro" id="IPR052029">
    <property type="entry name" value="PpiD_chaperone"/>
</dbReference>
<dbReference type="Pfam" id="PF13624">
    <property type="entry name" value="SurA_N_3"/>
    <property type="match status" value="1"/>
</dbReference>
<keyword evidence="5" id="KW-0812">Transmembrane</keyword>
<organism evidence="16 17">
    <name type="scientific">Sphingomonas qilianensis</name>
    <dbReference type="NCBI Taxonomy" id="1736690"/>
    <lineage>
        <taxon>Bacteria</taxon>
        <taxon>Pseudomonadati</taxon>
        <taxon>Pseudomonadota</taxon>
        <taxon>Alphaproteobacteria</taxon>
        <taxon>Sphingomonadales</taxon>
        <taxon>Sphingomonadaceae</taxon>
        <taxon>Sphingomonas</taxon>
    </lineage>
</organism>
<keyword evidence="6" id="KW-1133">Transmembrane helix</keyword>
<evidence type="ECO:0000256" key="8">
    <source>
        <dbReference type="ARBA" id="ARBA00023186"/>
    </source>
</evidence>
<keyword evidence="4" id="KW-0997">Cell inner membrane</keyword>
<dbReference type="InterPro" id="IPR000297">
    <property type="entry name" value="PPIase_PpiC"/>
</dbReference>
<dbReference type="PROSITE" id="PS50198">
    <property type="entry name" value="PPIC_PPIASE_2"/>
    <property type="match status" value="1"/>
</dbReference>
<keyword evidence="7" id="KW-0472">Membrane</keyword>
<keyword evidence="14" id="KW-0697">Rotamase</keyword>
<evidence type="ECO:0000256" key="10">
    <source>
        <dbReference type="ARBA" id="ARBA00031484"/>
    </source>
</evidence>
<dbReference type="InterPro" id="IPR027304">
    <property type="entry name" value="Trigger_fact/SurA_dom_sf"/>
</dbReference>
<evidence type="ECO:0000256" key="9">
    <source>
        <dbReference type="ARBA" id="ARBA00030642"/>
    </source>
</evidence>
<dbReference type="PANTHER" id="PTHR47529">
    <property type="entry name" value="PEPTIDYL-PROLYL CIS-TRANS ISOMERASE D"/>
    <property type="match status" value="1"/>
</dbReference>
<dbReference type="InterPro" id="IPR046357">
    <property type="entry name" value="PPIase_dom_sf"/>
</dbReference>
<evidence type="ECO:0000256" key="12">
    <source>
        <dbReference type="ARBA" id="ARBA00040743"/>
    </source>
</evidence>
<keyword evidence="17" id="KW-1185">Reference proteome</keyword>
<feature type="domain" description="PpiC" evidence="15">
    <location>
        <begin position="271"/>
        <end position="359"/>
    </location>
</feature>
<evidence type="ECO:0000256" key="3">
    <source>
        <dbReference type="ARBA" id="ARBA00022475"/>
    </source>
</evidence>
<evidence type="ECO:0000256" key="6">
    <source>
        <dbReference type="ARBA" id="ARBA00022989"/>
    </source>
</evidence>
<sequence length="650" mass="68151">MLSVIRRLIHSKVGLVITFGFLAIIGLAFAATDITGLQSTGAPTGDSVATVGDAKLSGTELRTRTQDQLEAYRQQQPNLDMGQFVAGGGLDATLKELIAGMSLEQFGRDVGFVVSKRAIDGQIASIPALQGTDGTFSQLLYDRLLQERRLTDAQVRADVTRETIARQLILPTIGASQVPSQLALPYASLSLEKREGQIGIIPTRAIPAGAPPSDAELAAWYQRNIARYTIPERRVVRYAVVTADQVKAQITPTEAELTAAYQSQRASFAPSEKRTFQQVIVADQAAANAIAAKLKAGTAIVEAARAAGLEPSTFTATDKTTYAGQSTAAVADAIFAAPKGGIVGPVRGALGFTVARIDDVRQVPGKTFAEARPELLAAVTKDKTQQVLGKIHDAIDDAAANRATFDEIIADQKLSAQSTPPLLGDGRDPSNPAIKAAPDFVPVVAAAFAAEQGDAPQMVPLGTDGGFAVVGLGRIVPPAAPPLAEIRAVVARDVTLDKARRQARAIAAGIVAKASKGGSFPALFAASGVKTPPLQPMKVARAQLTANPRGAPPPLTLLFSMSQGSTKLLEAPNNEGWFIVHLDRIEPGNAAAQKPVIDQMRAEIGRSIGREYAEQFTQAVQAKVGVKRNEKSIAAIKAEMAGGTAGAKLP</sequence>
<dbReference type="EMBL" id="JBDIMF010000003">
    <property type="protein sequence ID" value="MEN2786680.1"/>
    <property type="molecule type" value="Genomic_DNA"/>
</dbReference>
<evidence type="ECO:0000256" key="2">
    <source>
        <dbReference type="ARBA" id="ARBA00018370"/>
    </source>
</evidence>
<keyword evidence="3" id="KW-1003">Cell membrane</keyword>
<dbReference type="RefSeq" id="WP_345864480.1">
    <property type="nucleotide sequence ID" value="NZ_JBDIMF010000003.1"/>
</dbReference>
<evidence type="ECO:0000256" key="11">
    <source>
        <dbReference type="ARBA" id="ARBA00038408"/>
    </source>
</evidence>
<dbReference type="GO" id="GO:0016853">
    <property type="term" value="F:isomerase activity"/>
    <property type="evidence" value="ECO:0007669"/>
    <property type="project" value="UniProtKB-KW"/>
</dbReference>
<name>A0ABU9XS74_9SPHN</name>
<dbReference type="SUPFAM" id="SSF54534">
    <property type="entry name" value="FKBP-like"/>
    <property type="match status" value="1"/>
</dbReference>
<evidence type="ECO:0000256" key="1">
    <source>
        <dbReference type="ARBA" id="ARBA00004382"/>
    </source>
</evidence>
<evidence type="ECO:0000313" key="17">
    <source>
        <dbReference type="Proteomes" id="UP001404104"/>
    </source>
</evidence>
<comment type="subcellular location">
    <subcellularLocation>
        <location evidence="1">Cell inner membrane</location>
        <topology evidence="1">Single-pass type II membrane protein</topology>
        <orientation evidence="1">Periplasmic side</orientation>
    </subcellularLocation>
</comment>
<dbReference type="Gene3D" id="3.10.50.40">
    <property type="match status" value="1"/>
</dbReference>